<keyword evidence="2" id="KW-0479">Metal-binding</keyword>
<evidence type="ECO:0000313" key="7">
    <source>
        <dbReference type="Proteomes" id="UP000054018"/>
    </source>
</evidence>
<dbReference type="STRING" id="765257.A0A0C9Y3Z3"/>
<evidence type="ECO:0000256" key="5">
    <source>
        <dbReference type="ARBA" id="ARBA00023242"/>
    </source>
</evidence>
<evidence type="ECO:0000313" key="6">
    <source>
        <dbReference type="EMBL" id="KIK19405.1"/>
    </source>
</evidence>
<dbReference type="HOGENOM" id="CLU_155624_0_2_1"/>
<comment type="subcellular location">
    <subcellularLocation>
        <location evidence="1">Nucleus</location>
    </subcellularLocation>
</comment>
<dbReference type="Proteomes" id="UP000054018">
    <property type="component" value="Unassembled WGS sequence"/>
</dbReference>
<dbReference type="GO" id="GO:0008270">
    <property type="term" value="F:zinc ion binding"/>
    <property type="evidence" value="ECO:0007669"/>
    <property type="project" value="UniProtKB-KW"/>
</dbReference>
<keyword evidence="5" id="KW-0539">Nucleus</keyword>
<feature type="non-terminal residue" evidence="6">
    <location>
        <position position="1"/>
    </location>
</feature>
<dbReference type="PANTHER" id="PTHR46481:SF10">
    <property type="entry name" value="ZINC FINGER BED DOMAIN-CONTAINING PROTEIN 39"/>
    <property type="match status" value="1"/>
</dbReference>
<gene>
    <name evidence="6" type="ORF">PISMIDRAFT_107620</name>
</gene>
<dbReference type="OrthoDB" id="3259770at2759"/>
<dbReference type="PANTHER" id="PTHR46481">
    <property type="entry name" value="ZINC FINGER BED DOMAIN-CONTAINING PROTEIN 4"/>
    <property type="match status" value="1"/>
</dbReference>
<keyword evidence="7" id="KW-1185">Reference proteome</keyword>
<name>A0A0C9Y3Z3_9AGAM</name>
<evidence type="ECO:0000256" key="3">
    <source>
        <dbReference type="ARBA" id="ARBA00022771"/>
    </source>
</evidence>
<evidence type="ECO:0000256" key="2">
    <source>
        <dbReference type="ARBA" id="ARBA00022723"/>
    </source>
</evidence>
<dbReference type="InterPro" id="IPR052035">
    <property type="entry name" value="ZnF_BED_domain_contain"/>
</dbReference>
<protein>
    <submittedName>
        <fullName evidence="6">Uncharacterized protein</fullName>
    </submittedName>
</protein>
<dbReference type="AlphaFoldDB" id="A0A0C9Y3Z3"/>
<reference evidence="7" key="2">
    <citation type="submission" date="2015-01" db="EMBL/GenBank/DDBJ databases">
        <title>Evolutionary Origins and Diversification of the Mycorrhizal Mutualists.</title>
        <authorList>
            <consortium name="DOE Joint Genome Institute"/>
            <consortium name="Mycorrhizal Genomics Consortium"/>
            <person name="Kohler A."/>
            <person name="Kuo A."/>
            <person name="Nagy L.G."/>
            <person name="Floudas D."/>
            <person name="Copeland A."/>
            <person name="Barry K.W."/>
            <person name="Cichocki N."/>
            <person name="Veneault-Fourrey C."/>
            <person name="LaButti K."/>
            <person name="Lindquist E.A."/>
            <person name="Lipzen A."/>
            <person name="Lundell T."/>
            <person name="Morin E."/>
            <person name="Murat C."/>
            <person name="Riley R."/>
            <person name="Ohm R."/>
            <person name="Sun H."/>
            <person name="Tunlid A."/>
            <person name="Henrissat B."/>
            <person name="Grigoriev I.V."/>
            <person name="Hibbett D.S."/>
            <person name="Martin F."/>
        </authorList>
    </citation>
    <scope>NUCLEOTIDE SEQUENCE [LARGE SCALE GENOMIC DNA]</scope>
    <source>
        <strain evidence="7">441</strain>
    </source>
</reference>
<evidence type="ECO:0000256" key="4">
    <source>
        <dbReference type="ARBA" id="ARBA00022833"/>
    </source>
</evidence>
<dbReference type="GO" id="GO:0005634">
    <property type="term" value="C:nucleus"/>
    <property type="evidence" value="ECO:0007669"/>
    <property type="project" value="UniProtKB-SubCell"/>
</dbReference>
<proteinExistence type="predicted"/>
<keyword evidence="4" id="KW-0862">Zinc</keyword>
<dbReference type="EMBL" id="KN833784">
    <property type="protein sequence ID" value="KIK19405.1"/>
    <property type="molecule type" value="Genomic_DNA"/>
</dbReference>
<organism evidence="6 7">
    <name type="scientific">Pisolithus microcarpus 441</name>
    <dbReference type="NCBI Taxonomy" id="765257"/>
    <lineage>
        <taxon>Eukaryota</taxon>
        <taxon>Fungi</taxon>
        <taxon>Dikarya</taxon>
        <taxon>Basidiomycota</taxon>
        <taxon>Agaricomycotina</taxon>
        <taxon>Agaricomycetes</taxon>
        <taxon>Agaricomycetidae</taxon>
        <taxon>Boletales</taxon>
        <taxon>Sclerodermatineae</taxon>
        <taxon>Pisolithaceae</taxon>
        <taxon>Pisolithus</taxon>
    </lineage>
</organism>
<evidence type="ECO:0000256" key="1">
    <source>
        <dbReference type="ARBA" id="ARBA00004123"/>
    </source>
</evidence>
<keyword evidence="3" id="KW-0863">Zinc-finger</keyword>
<reference evidence="6 7" key="1">
    <citation type="submission" date="2014-04" db="EMBL/GenBank/DDBJ databases">
        <authorList>
            <consortium name="DOE Joint Genome Institute"/>
            <person name="Kuo A."/>
            <person name="Kohler A."/>
            <person name="Costa M.D."/>
            <person name="Nagy L.G."/>
            <person name="Floudas D."/>
            <person name="Copeland A."/>
            <person name="Barry K.W."/>
            <person name="Cichocki N."/>
            <person name="Veneault-Fourrey C."/>
            <person name="LaButti K."/>
            <person name="Lindquist E.A."/>
            <person name="Lipzen A."/>
            <person name="Lundell T."/>
            <person name="Morin E."/>
            <person name="Murat C."/>
            <person name="Sun H."/>
            <person name="Tunlid A."/>
            <person name="Henrissat B."/>
            <person name="Grigoriev I.V."/>
            <person name="Hibbett D.S."/>
            <person name="Martin F."/>
            <person name="Nordberg H.P."/>
            <person name="Cantor M.N."/>
            <person name="Hua S.X."/>
        </authorList>
    </citation>
    <scope>NUCLEOTIDE SEQUENCE [LARGE SCALE GENOMIC DNA]</scope>
    <source>
        <strain evidence="6 7">441</strain>
    </source>
</reference>
<sequence length="98" mass="11168">LHELILEAWRDYFRILKQDLAKALGRISFTTDIWSAENLHPYLATTAHWITNNNGPLKMRASLIVFQYFPSAHTGDALAKLTLEILDRAEVTSKVCIV</sequence>
<accession>A0A0C9Y3Z3</accession>